<dbReference type="OrthoDB" id="9811597at2"/>
<proteinExistence type="predicted"/>
<accession>A0A2K3USW8</accession>
<feature type="domain" description="SpoVT-AbrB" evidence="3">
    <location>
        <begin position="10"/>
        <end position="55"/>
    </location>
</feature>
<evidence type="ECO:0000256" key="2">
    <source>
        <dbReference type="SAM" id="MobiDB-lite"/>
    </source>
</evidence>
<dbReference type="EMBL" id="PPPD01000002">
    <property type="protein sequence ID" value="PNY79632.1"/>
    <property type="molecule type" value="Genomic_DNA"/>
</dbReference>
<comment type="caution">
    <text evidence="4">The sequence shown here is derived from an EMBL/GenBank/DDBJ whole genome shotgun (WGS) entry which is preliminary data.</text>
</comment>
<dbReference type="NCBIfam" id="TIGR01439">
    <property type="entry name" value="lp_hng_hel_AbrB"/>
    <property type="match status" value="1"/>
</dbReference>
<dbReference type="Proteomes" id="UP000236379">
    <property type="component" value="Unassembled WGS sequence"/>
</dbReference>
<evidence type="ECO:0000313" key="4">
    <source>
        <dbReference type="EMBL" id="PNY79632.1"/>
    </source>
</evidence>
<dbReference type="PROSITE" id="PS51740">
    <property type="entry name" value="SPOVT_ABRB"/>
    <property type="match status" value="1"/>
</dbReference>
<dbReference type="Gene3D" id="2.10.260.10">
    <property type="match status" value="1"/>
</dbReference>
<protein>
    <recommendedName>
        <fullName evidence="3">SpoVT-AbrB domain-containing protein</fullName>
    </recommendedName>
</protein>
<dbReference type="Pfam" id="PF04014">
    <property type="entry name" value="MazE_antitoxin"/>
    <property type="match status" value="1"/>
</dbReference>
<sequence length="114" mass="12471">MTPKTAEPGVHQAKVTSKGQVTIPKAVRDRLNLQEGSILNFIEEGETVILQPQRRARRSFHEAIGTLDPEGMTADEYVSSLRHGPGDREALQSGGGGPKRVVRISDLLMGREQL</sequence>
<name>A0A2K3USW8_9DEIO</name>
<gene>
    <name evidence="4" type="ORF">CVO96_16830</name>
</gene>
<keyword evidence="1" id="KW-0238">DNA-binding</keyword>
<dbReference type="InterPro" id="IPR037914">
    <property type="entry name" value="SpoVT-AbrB_sf"/>
</dbReference>
<dbReference type="RefSeq" id="WP_103313616.1">
    <property type="nucleotide sequence ID" value="NZ_PPPD01000002.1"/>
</dbReference>
<organism evidence="4 5">
    <name type="scientific">Deinococcus koreensis</name>
    <dbReference type="NCBI Taxonomy" id="2054903"/>
    <lineage>
        <taxon>Bacteria</taxon>
        <taxon>Thermotogati</taxon>
        <taxon>Deinococcota</taxon>
        <taxon>Deinococci</taxon>
        <taxon>Deinococcales</taxon>
        <taxon>Deinococcaceae</taxon>
        <taxon>Deinococcus</taxon>
    </lineage>
</organism>
<dbReference type="SMART" id="SM00966">
    <property type="entry name" value="SpoVT_AbrB"/>
    <property type="match status" value="1"/>
</dbReference>
<dbReference type="InterPro" id="IPR007159">
    <property type="entry name" value="SpoVT-AbrB_dom"/>
</dbReference>
<reference evidence="4 5" key="1">
    <citation type="submission" date="2018-01" db="EMBL/GenBank/DDBJ databases">
        <title>Deinococcus koreensis sp. nov., a radiation-resistant bacterium isolated from river water.</title>
        <authorList>
            <person name="Choi A."/>
        </authorList>
    </citation>
    <scope>NUCLEOTIDE SEQUENCE [LARGE SCALE GENOMIC DNA]</scope>
    <source>
        <strain evidence="4 5">SJW1-2</strain>
    </source>
</reference>
<dbReference type="AlphaFoldDB" id="A0A2K3USW8"/>
<evidence type="ECO:0000259" key="3">
    <source>
        <dbReference type="PROSITE" id="PS51740"/>
    </source>
</evidence>
<dbReference type="GO" id="GO:0003677">
    <property type="term" value="F:DNA binding"/>
    <property type="evidence" value="ECO:0007669"/>
    <property type="project" value="UniProtKB-UniRule"/>
</dbReference>
<dbReference type="SUPFAM" id="SSF89447">
    <property type="entry name" value="AbrB/MazE/MraZ-like"/>
    <property type="match status" value="1"/>
</dbReference>
<evidence type="ECO:0000313" key="5">
    <source>
        <dbReference type="Proteomes" id="UP000236379"/>
    </source>
</evidence>
<keyword evidence="5" id="KW-1185">Reference proteome</keyword>
<feature type="region of interest" description="Disordered" evidence="2">
    <location>
        <begin position="78"/>
        <end position="98"/>
    </location>
</feature>
<evidence type="ECO:0000256" key="1">
    <source>
        <dbReference type="PROSITE-ProRule" id="PRU01076"/>
    </source>
</evidence>